<proteinExistence type="predicted"/>
<comment type="caution">
    <text evidence="3">The sequence shown here is derived from an EMBL/GenBank/DDBJ whole genome shotgun (WGS) entry which is preliminary data.</text>
</comment>
<dbReference type="InterPro" id="IPR007159">
    <property type="entry name" value="SpoVT-AbrB_dom"/>
</dbReference>
<dbReference type="PROSITE" id="PS51740">
    <property type="entry name" value="SPOVT_ABRB"/>
    <property type="match status" value="1"/>
</dbReference>
<accession>A0A3E0L568</accession>
<dbReference type="SMART" id="SM00966">
    <property type="entry name" value="SpoVT_AbrB"/>
    <property type="match status" value="1"/>
</dbReference>
<sequence>MLLKIVQIGNSQAITIPQAIMEQCELLDEVEAIVDGKRIILSAKKKVREGWAELFDDAPIEAELQDWLGVENEFERQNQW</sequence>
<dbReference type="GO" id="GO:0003677">
    <property type="term" value="F:DNA binding"/>
    <property type="evidence" value="ECO:0007669"/>
    <property type="project" value="UniProtKB-UniRule"/>
</dbReference>
<dbReference type="Pfam" id="PF04014">
    <property type="entry name" value="MazE_antitoxin"/>
    <property type="match status" value="1"/>
</dbReference>
<dbReference type="Gene3D" id="2.10.260.10">
    <property type="match status" value="1"/>
</dbReference>
<organism evidence="3 4">
    <name type="scientific">Microcystis flos-aquae TF09</name>
    <dbReference type="NCBI Taxonomy" id="2060473"/>
    <lineage>
        <taxon>Bacteria</taxon>
        <taxon>Bacillati</taxon>
        <taxon>Cyanobacteriota</taxon>
        <taxon>Cyanophyceae</taxon>
        <taxon>Oscillatoriophycideae</taxon>
        <taxon>Chroococcales</taxon>
        <taxon>Microcystaceae</taxon>
        <taxon>Microcystis</taxon>
    </lineage>
</organism>
<evidence type="ECO:0000259" key="2">
    <source>
        <dbReference type="PROSITE" id="PS51740"/>
    </source>
</evidence>
<evidence type="ECO:0000313" key="3">
    <source>
        <dbReference type="EMBL" id="REJ42639.1"/>
    </source>
</evidence>
<gene>
    <name evidence="3" type="ORF">DWQ54_06850</name>
</gene>
<protein>
    <submittedName>
        <fullName evidence="3">AbrB/MazE/SpoVT family DNA-binding domain-containing protein</fullName>
    </submittedName>
</protein>
<dbReference type="SUPFAM" id="SSF89447">
    <property type="entry name" value="AbrB/MazE/MraZ-like"/>
    <property type="match status" value="1"/>
</dbReference>
<keyword evidence="1 3" id="KW-0238">DNA-binding</keyword>
<dbReference type="EMBL" id="QQWC01000002">
    <property type="protein sequence ID" value="REJ42639.1"/>
    <property type="molecule type" value="Genomic_DNA"/>
</dbReference>
<dbReference type="AlphaFoldDB" id="A0A3E0L568"/>
<dbReference type="InterPro" id="IPR037914">
    <property type="entry name" value="SpoVT-AbrB_sf"/>
</dbReference>
<reference evidence="3 4" key="1">
    <citation type="submission" date="2017-10" db="EMBL/GenBank/DDBJ databases">
        <title>A large-scale comparative metagenomic study reveals the eutrophication-driven functional interactions in six Microcystis-epibionts communities.</title>
        <authorList>
            <person name="Li Q."/>
            <person name="Lin F."/>
        </authorList>
    </citation>
    <scope>NUCLEOTIDE SEQUENCE [LARGE SCALE GENOMIC DNA]</scope>
    <source>
        <strain evidence="3">TF09</strain>
    </source>
</reference>
<evidence type="ECO:0000256" key="1">
    <source>
        <dbReference type="PROSITE-ProRule" id="PRU01076"/>
    </source>
</evidence>
<dbReference type="Proteomes" id="UP000256873">
    <property type="component" value="Unassembled WGS sequence"/>
</dbReference>
<feature type="domain" description="SpoVT-AbrB" evidence="2">
    <location>
        <begin position="3"/>
        <end position="46"/>
    </location>
</feature>
<name>A0A3E0L568_9CHRO</name>
<evidence type="ECO:0000313" key="4">
    <source>
        <dbReference type="Proteomes" id="UP000256873"/>
    </source>
</evidence>